<dbReference type="InterPro" id="IPR024498">
    <property type="entry name" value="DUF2786"/>
</dbReference>
<accession>A0A8J3E2M0</accession>
<dbReference type="AlphaFoldDB" id="A0A8J3E2M0"/>
<dbReference type="Proteomes" id="UP000646365">
    <property type="component" value="Unassembled WGS sequence"/>
</dbReference>
<evidence type="ECO:0000313" key="3">
    <source>
        <dbReference type="EMBL" id="GGF09545.1"/>
    </source>
</evidence>
<reference evidence="3" key="1">
    <citation type="journal article" date="2014" name="Int. J. Syst. Evol. Microbiol.">
        <title>Complete genome sequence of Corynebacterium casei LMG S-19264T (=DSM 44701T), isolated from a smear-ripened cheese.</title>
        <authorList>
            <consortium name="US DOE Joint Genome Institute (JGI-PGF)"/>
            <person name="Walter F."/>
            <person name="Albersmeier A."/>
            <person name="Kalinowski J."/>
            <person name="Ruckert C."/>
        </authorList>
    </citation>
    <scope>NUCLEOTIDE SEQUENCE</scope>
    <source>
        <strain evidence="3">CGMCC 1.15725</strain>
    </source>
</reference>
<keyword evidence="4" id="KW-1185">Reference proteome</keyword>
<evidence type="ECO:0000313" key="4">
    <source>
        <dbReference type="Proteomes" id="UP000646365"/>
    </source>
</evidence>
<organism evidence="3 4">
    <name type="scientific">Aliidongia dinghuensis</name>
    <dbReference type="NCBI Taxonomy" id="1867774"/>
    <lineage>
        <taxon>Bacteria</taxon>
        <taxon>Pseudomonadati</taxon>
        <taxon>Pseudomonadota</taxon>
        <taxon>Alphaproteobacteria</taxon>
        <taxon>Rhodospirillales</taxon>
        <taxon>Dongiaceae</taxon>
        <taxon>Aliidongia</taxon>
    </lineage>
</organism>
<dbReference type="RefSeq" id="WP_189043936.1">
    <property type="nucleotide sequence ID" value="NZ_BMJQ01000003.1"/>
</dbReference>
<feature type="domain" description="DUF7168" evidence="2">
    <location>
        <begin position="65"/>
        <end position="172"/>
    </location>
</feature>
<evidence type="ECO:0008006" key="5">
    <source>
        <dbReference type="Google" id="ProtNLM"/>
    </source>
</evidence>
<dbReference type="Pfam" id="PF10979">
    <property type="entry name" value="DUF2786"/>
    <property type="match status" value="1"/>
</dbReference>
<evidence type="ECO:0000259" key="1">
    <source>
        <dbReference type="Pfam" id="PF10979"/>
    </source>
</evidence>
<protein>
    <recommendedName>
        <fullName evidence="5">DUF2786 domain-containing protein</fullName>
    </recommendedName>
</protein>
<reference evidence="3" key="2">
    <citation type="submission" date="2020-09" db="EMBL/GenBank/DDBJ databases">
        <authorList>
            <person name="Sun Q."/>
            <person name="Zhou Y."/>
        </authorList>
    </citation>
    <scope>NUCLEOTIDE SEQUENCE</scope>
    <source>
        <strain evidence="3">CGMCC 1.15725</strain>
    </source>
</reference>
<gene>
    <name evidence="3" type="ORF">GCM10011611_13790</name>
</gene>
<dbReference type="Pfam" id="PF23771">
    <property type="entry name" value="DUF7168"/>
    <property type="match status" value="1"/>
</dbReference>
<name>A0A8J3E2M0_9PROT</name>
<comment type="caution">
    <text evidence="3">The sequence shown here is derived from an EMBL/GenBank/DDBJ whole genome shotgun (WGS) entry which is preliminary data.</text>
</comment>
<sequence>MSADDLDKLHARIQALRAKTTANGCTEAEALTAAAKVAELLDRYDLSLDDVELRAEPCTQRAFETGRKKRVPLDECIGAVADFCDCVVWREKTPTGFRHVFFGLRADAEVAQYLAELIDTAIRTELGHYKTSREYQRFPHKERHLANGSFALGMVASIADRLHALKDARDAANRGTGRDLVPVKSAIVERELAKLDLTLKTVPAGRRYVSPAAYDAGGAAGAALALDPGIGGKRAQ</sequence>
<feature type="domain" description="DUF2786" evidence="1">
    <location>
        <begin position="8"/>
        <end position="47"/>
    </location>
</feature>
<proteinExistence type="predicted"/>
<evidence type="ECO:0000259" key="2">
    <source>
        <dbReference type="Pfam" id="PF23771"/>
    </source>
</evidence>
<dbReference type="EMBL" id="BMJQ01000003">
    <property type="protein sequence ID" value="GGF09545.1"/>
    <property type="molecule type" value="Genomic_DNA"/>
</dbReference>
<dbReference type="InterPro" id="IPR055592">
    <property type="entry name" value="DUF7168"/>
</dbReference>